<dbReference type="EMBL" id="FORQ01000001">
    <property type="protein sequence ID" value="SFI70150.1"/>
    <property type="molecule type" value="Genomic_DNA"/>
</dbReference>
<organism evidence="1 2">
    <name type="scientific">Kaistella treverensis</name>
    <dbReference type="NCBI Taxonomy" id="631455"/>
    <lineage>
        <taxon>Bacteria</taxon>
        <taxon>Pseudomonadati</taxon>
        <taxon>Bacteroidota</taxon>
        <taxon>Flavobacteriia</taxon>
        <taxon>Flavobacteriales</taxon>
        <taxon>Weeksellaceae</taxon>
        <taxon>Chryseobacterium group</taxon>
        <taxon>Kaistella</taxon>
    </lineage>
</organism>
<reference evidence="2" key="1">
    <citation type="submission" date="2016-10" db="EMBL/GenBank/DDBJ databases">
        <authorList>
            <person name="Varghese N."/>
            <person name="Submissions S."/>
        </authorList>
    </citation>
    <scope>NUCLEOTIDE SEQUENCE [LARGE SCALE GENOMIC DNA]</scope>
    <source>
        <strain evidence="2">DSM 22251</strain>
    </source>
</reference>
<dbReference type="RefSeq" id="WP_143068740.1">
    <property type="nucleotide sequence ID" value="NZ_FORQ01000001.1"/>
</dbReference>
<accession>A0A1I3KCS9</accession>
<name>A0A1I3KCS9_9FLAO</name>
<sequence>MQIVKEFSFSGENLFREIEKKAAKVEQIKDIKITLPTPAGEEEFKLMEYNLGEKRVPGFYTFRGASADGQKILTLTVKPKSMSGMIRYNAENFYIEKVKNAKNKYQLYLPKPVKNQENDALK</sequence>
<dbReference type="Proteomes" id="UP000242560">
    <property type="component" value="Unassembled WGS sequence"/>
</dbReference>
<keyword evidence="2" id="KW-1185">Reference proteome</keyword>
<evidence type="ECO:0000313" key="1">
    <source>
        <dbReference type="EMBL" id="SFI70150.1"/>
    </source>
</evidence>
<protein>
    <submittedName>
        <fullName evidence="1">Uncharacterized protein</fullName>
    </submittedName>
</protein>
<proteinExistence type="predicted"/>
<gene>
    <name evidence="1" type="ORF">SAMN05421638_0725</name>
</gene>
<dbReference type="AlphaFoldDB" id="A0A1I3KCS9"/>
<evidence type="ECO:0000313" key="2">
    <source>
        <dbReference type="Proteomes" id="UP000242560"/>
    </source>
</evidence>